<dbReference type="InterPro" id="IPR035979">
    <property type="entry name" value="RBD_domain_sf"/>
</dbReference>
<feature type="compositionally biased region" description="Gly residues" evidence="1">
    <location>
        <begin position="206"/>
        <end position="220"/>
    </location>
</feature>
<feature type="domain" description="Mei2-like C-terminal RNA recognition motif" evidence="2">
    <location>
        <begin position="251"/>
        <end position="318"/>
    </location>
</feature>
<feature type="region of interest" description="Disordered" evidence="1">
    <location>
        <begin position="379"/>
        <end position="407"/>
    </location>
</feature>
<accession>A0ABN9W4E3</accession>
<name>A0ABN9W4E3_9DINO</name>
<dbReference type="EMBL" id="CAUYUJ010018137">
    <property type="protein sequence ID" value="CAK0880969.1"/>
    <property type="molecule type" value="Genomic_DNA"/>
</dbReference>
<gene>
    <name evidence="3" type="ORF">PCOR1329_LOCUS63959</name>
</gene>
<evidence type="ECO:0000313" key="3">
    <source>
        <dbReference type="EMBL" id="CAK0880969.1"/>
    </source>
</evidence>
<dbReference type="Proteomes" id="UP001189429">
    <property type="component" value="Unassembled WGS sequence"/>
</dbReference>
<evidence type="ECO:0000259" key="2">
    <source>
        <dbReference type="Pfam" id="PF04059"/>
    </source>
</evidence>
<dbReference type="InterPro" id="IPR007201">
    <property type="entry name" value="Mei2-like_Rrm_C"/>
</dbReference>
<evidence type="ECO:0000313" key="4">
    <source>
        <dbReference type="Proteomes" id="UP001189429"/>
    </source>
</evidence>
<dbReference type="Pfam" id="PF04059">
    <property type="entry name" value="RRM_2"/>
    <property type="match status" value="1"/>
</dbReference>
<dbReference type="SUPFAM" id="SSF54928">
    <property type="entry name" value="RNA-binding domain, RBD"/>
    <property type="match status" value="1"/>
</dbReference>
<reference evidence="3" key="1">
    <citation type="submission" date="2023-10" db="EMBL/GenBank/DDBJ databases">
        <authorList>
            <person name="Chen Y."/>
            <person name="Shah S."/>
            <person name="Dougan E. K."/>
            <person name="Thang M."/>
            <person name="Chan C."/>
        </authorList>
    </citation>
    <scope>NUCLEOTIDE SEQUENCE [LARGE SCALE GENOMIC DNA]</scope>
</reference>
<feature type="region of interest" description="Disordered" evidence="1">
    <location>
        <begin position="172"/>
        <end position="224"/>
    </location>
</feature>
<sequence length="407" mass="43186">MGVDELLQHLVRAGDGRAEALGSRPGERVRQLLLQDIPRRTLKGRRLAGAGPYLGHQVVRLRLLSARIAQRALGDRGAALADRAGSLIDCALERLCAHGGLDPAWWEEELVAQDGAKAKREGSGADDDVYMSVTFRLVVKNSFIEALEVSEDSGGIGVCDLRRTVSDPVLLRPRCGSGSSSSGGVAWPPPVDRRPAPAPRPPLAAPGGGRGVAAGGGDSGAGPEAAVEAPGGALLCGPGCPVEAADADEGRALVMLHAIPDEWTRATVVDFLHCRGAEGRYNFVYLPMDFSRGRCLGYALVNFCEAADAAKLLQDMSGELPSEAPAAGVAGASPRATWNEPSYSVEELVEKYRNSPVMHSTVPEEFKPLLFEKGRRLAFPPPTKAIRPPRIRHSKAASDPRQRPARA</sequence>
<protein>
    <recommendedName>
        <fullName evidence="2">Mei2-like C-terminal RNA recognition motif domain-containing protein</fullName>
    </recommendedName>
</protein>
<keyword evidence="4" id="KW-1185">Reference proteome</keyword>
<feature type="compositionally biased region" description="Basic and acidic residues" evidence="1">
    <location>
        <begin position="396"/>
        <end position="407"/>
    </location>
</feature>
<proteinExistence type="predicted"/>
<evidence type="ECO:0000256" key="1">
    <source>
        <dbReference type="SAM" id="MobiDB-lite"/>
    </source>
</evidence>
<organism evidence="3 4">
    <name type="scientific">Prorocentrum cordatum</name>
    <dbReference type="NCBI Taxonomy" id="2364126"/>
    <lineage>
        <taxon>Eukaryota</taxon>
        <taxon>Sar</taxon>
        <taxon>Alveolata</taxon>
        <taxon>Dinophyceae</taxon>
        <taxon>Prorocentrales</taxon>
        <taxon>Prorocentraceae</taxon>
        <taxon>Prorocentrum</taxon>
    </lineage>
</organism>
<comment type="caution">
    <text evidence="3">The sequence shown here is derived from an EMBL/GenBank/DDBJ whole genome shotgun (WGS) entry which is preliminary data.</text>
</comment>